<dbReference type="InterPro" id="IPR028082">
    <property type="entry name" value="Peripla_BP_I"/>
</dbReference>
<feature type="domain" description="Periplasmic binding protein" evidence="5">
    <location>
        <begin position="74"/>
        <end position="334"/>
    </location>
</feature>
<dbReference type="PANTHER" id="PTHR46847:SF1">
    <property type="entry name" value="D-ALLOSE-BINDING PERIPLASMIC PROTEIN-RELATED"/>
    <property type="match status" value="1"/>
</dbReference>
<evidence type="ECO:0000259" key="5">
    <source>
        <dbReference type="Pfam" id="PF13407"/>
    </source>
</evidence>
<comment type="caution">
    <text evidence="6">The sequence shown here is derived from an EMBL/GenBank/DDBJ whole genome shotgun (WGS) entry which is preliminary data.</text>
</comment>
<dbReference type="GO" id="GO:0030246">
    <property type="term" value="F:carbohydrate binding"/>
    <property type="evidence" value="ECO:0007669"/>
    <property type="project" value="UniProtKB-ARBA"/>
</dbReference>
<comment type="similarity">
    <text evidence="2">Belongs to the bacterial solute-binding protein 2 family.</text>
</comment>
<evidence type="ECO:0000256" key="4">
    <source>
        <dbReference type="SAM" id="SignalP"/>
    </source>
</evidence>
<evidence type="ECO:0000256" key="2">
    <source>
        <dbReference type="ARBA" id="ARBA00007639"/>
    </source>
</evidence>
<dbReference type="Pfam" id="PF13407">
    <property type="entry name" value="Peripla_BP_4"/>
    <property type="match status" value="1"/>
</dbReference>
<feature type="signal peptide" evidence="4">
    <location>
        <begin position="1"/>
        <end position="26"/>
    </location>
</feature>
<keyword evidence="7" id="KW-1185">Reference proteome</keyword>
<evidence type="ECO:0000313" key="7">
    <source>
        <dbReference type="Proteomes" id="UP000476511"/>
    </source>
</evidence>
<dbReference type="RefSeq" id="WP_154346606.1">
    <property type="nucleotide sequence ID" value="NZ_WKJD01000016.1"/>
</dbReference>
<dbReference type="InterPro" id="IPR025997">
    <property type="entry name" value="SBP_2_dom"/>
</dbReference>
<dbReference type="Proteomes" id="UP000476511">
    <property type="component" value="Unassembled WGS sequence"/>
</dbReference>
<sequence>MKHFSGLSSALAVSATVLLLAGCATAANSSAEPPAAGGSGDRYTQDDVTTATGIHDVTSVFSVPKSLPEDLNLAYINPSLGTPFFKSMSDGYKAAAEFYGVDIHEADLGNFNFADAVNKYDTISVFQPEVVGILTPSGAGLVDRTRADGVKLLASGIPIEGADGFIGTPERETGMLAGSVLAEGVAPLVDDEWADQEVVFVGLGQAAIPTTMERVESGLEGFEAGGVEPDSAEFPDLGKSATVADGVRVMADFLTAHPEQAIAVVAMNDQAGVGALQAVQAAGRQDDVRIVTIGADEVGRAAFKSDDGIILGEVDLNPWGAGWRWVEAALALALDEEFVIPAPERVITRDNVDELYPED</sequence>
<dbReference type="CDD" id="cd01536">
    <property type="entry name" value="PBP1_ABC_sugar_binding-like"/>
    <property type="match status" value="1"/>
</dbReference>
<evidence type="ECO:0000256" key="1">
    <source>
        <dbReference type="ARBA" id="ARBA00004196"/>
    </source>
</evidence>
<dbReference type="GO" id="GO:0030313">
    <property type="term" value="C:cell envelope"/>
    <property type="evidence" value="ECO:0007669"/>
    <property type="project" value="UniProtKB-SubCell"/>
</dbReference>
<feature type="chain" id="PRO_5026730589" evidence="4">
    <location>
        <begin position="27"/>
        <end position="359"/>
    </location>
</feature>
<proteinExistence type="inferred from homology"/>
<dbReference type="Gene3D" id="3.40.50.2300">
    <property type="match status" value="2"/>
</dbReference>
<protein>
    <submittedName>
        <fullName evidence="6">Substrate-binding domain-containing protein</fullName>
    </submittedName>
</protein>
<keyword evidence="3 4" id="KW-0732">Signal</keyword>
<organism evidence="6 7">
    <name type="scientific">Agromyces kandeliae</name>
    <dbReference type="NCBI Taxonomy" id="2666141"/>
    <lineage>
        <taxon>Bacteria</taxon>
        <taxon>Bacillati</taxon>
        <taxon>Actinomycetota</taxon>
        <taxon>Actinomycetes</taxon>
        <taxon>Micrococcales</taxon>
        <taxon>Microbacteriaceae</taxon>
        <taxon>Agromyces</taxon>
    </lineage>
</organism>
<accession>A0A6L5R2U8</accession>
<comment type="subcellular location">
    <subcellularLocation>
        <location evidence="1">Cell envelope</location>
    </subcellularLocation>
</comment>
<dbReference type="AlphaFoldDB" id="A0A6L5R2U8"/>
<dbReference type="PANTHER" id="PTHR46847">
    <property type="entry name" value="D-ALLOSE-BINDING PERIPLASMIC PROTEIN-RELATED"/>
    <property type="match status" value="1"/>
</dbReference>
<reference evidence="6 7" key="1">
    <citation type="submission" date="2019-11" db="EMBL/GenBank/DDBJ databases">
        <title>Agromyces kandeliae sp. nov., isolated from mangrove soil.</title>
        <authorList>
            <person name="Wang R."/>
        </authorList>
    </citation>
    <scope>NUCLEOTIDE SEQUENCE [LARGE SCALE GENOMIC DNA]</scope>
    <source>
        <strain evidence="6 7">Q22</strain>
    </source>
</reference>
<evidence type="ECO:0000256" key="3">
    <source>
        <dbReference type="ARBA" id="ARBA00022729"/>
    </source>
</evidence>
<dbReference type="SUPFAM" id="SSF53822">
    <property type="entry name" value="Periplasmic binding protein-like I"/>
    <property type="match status" value="1"/>
</dbReference>
<name>A0A6L5R2U8_9MICO</name>
<dbReference type="EMBL" id="WKJD01000016">
    <property type="protein sequence ID" value="MRX44396.1"/>
    <property type="molecule type" value="Genomic_DNA"/>
</dbReference>
<dbReference type="PROSITE" id="PS51257">
    <property type="entry name" value="PROKAR_LIPOPROTEIN"/>
    <property type="match status" value="1"/>
</dbReference>
<evidence type="ECO:0000313" key="6">
    <source>
        <dbReference type="EMBL" id="MRX44396.1"/>
    </source>
</evidence>
<gene>
    <name evidence="6" type="ORF">GJR97_11740</name>
</gene>